<dbReference type="Pfam" id="PF01223">
    <property type="entry name" value="Endonuclease_NS"/>
    <property type="match status" value="3"/>
</dbReference>
<evidence type="ECO:0000256" key="6">
    <source>
        <dbReference type="SAM" id="MobiDB-lite"/>
    </source>
</evidence>
<keyword evidence="2" id="KW-0540">Nuclease</keyword>
<feature type="compositionally biased region" description="Low complexity" evidence="6">
    <location>
        <begin position="427"/>
        <end position="573"/>
    </location>
</feature>
<dbReference type="InterPro" id="IPR040255">
    <property type="entry name" value="Non-specific_endonuclease"/>
</dbReference>
<feature type="domain" description="DNA/RNA non-specific endonuclease/pyrophosphatase/phosphodiesterase" evidence="9">
    <location>
        <begin position="700"/>
        <end position="940"/>
    </location>
</feature>
<feature type="domain" description="DNA/RNA non-specific endonuclease/pyrophosphatase/phosphodiesterase" evidence="9">
    <location>
        <begin position="1093"/>
        <end position="1336"/>
    </location>
</feature>
<evidence type="ECO:0000256" key="2">
    <source>
        <dbReference type="ARBA" id="ARBA00022722"/>
    </source>
</evidence>
<sequence length="1361" mass="150958">MRCDVTVIFILELLVGFSSAAKQLPRVLPYAAGEQGVPVFGDCEFRVNGDLNDPAPLFARHNSFEIIVPDPTDTVHLSNGELLDMFCPGVSFAPPFQNRTQLTAQCLQGKYFLVDDLIYPFANFSCTAWPTFTALRTGRQCNGGTDLVKVGFQLDDDGFLHTFDVCHDELAEVTRYVHHVLHPSSYDYQHGVARPNFVELDFYGGRDVNKKYTQKEQNITISEILGMDASPYFNYSEDRILARGHMVAKTDLVFGAAQMSTFLFINVAPQWQSFNGGNWERVESSVRKFVADQHLTVDCYTGTWGVSMLPDFEGIEQELYLDFDENNNGLIPVPKLYFRVIIDRASREGIVLVGVNNPYVTLDQIQSDYILCKDIGHQISWVSWIKEDLHEGYSYACSVEDFTEVVTDLPLDDLHTNGILGLDRDPSTTTDSPTTVDTTEYTTTTASESTVDTTELPTTTASESTVSTVSTTEYPTTTASESTVSTVSTTEYPTTTASESTVSTVSTTEYPTTTASESTVSTVSTTEYPTTTASESTVSTVDTTELPSTTSPVSPTESPSTLSSSTATTAAPTTPTPTPTPKPNQCYFSINGDLTNPAPLLTPEGALSWLLPNETGIYTVDDGSSIDLHCTAALAIPFNKYTALTARCVGNQMYEAEGQNVRIGEFSCQSWPTYEAVRTGNSCEGGTELLQIGFNVAAGLLPQLELCYDENAQITRYARYELTPANVAYQRNVAQPGYLRADFYAGRDVNVLYSLPHQYETLSEALGLDASQYLDSSRDFYLTRGHLGARQDFVHGSAQRATHFYVNVVPQWRSITIGNWLALEQSLRQFVAHEALNVSVHAGSWGVATLPNAEGKQTPIYLDAHTEQLPVPRLVYRIVIDQQSRKGIALVVSNNPHASLAEILQDYVVCEDVGAQLDWLDWEKTNIEKGYAYACAVEDFTDVVKDLPLNQLETTGLLGVPEAQQQQPCNFRVNGDLKDPAPLFVVRNAKGSAKYLEPNAQGVVELKHGQTIEMHCSGTRTFQGYFAEYSRLRATCWQQENFLVLGSVYHINDFVCTSWPSYTARRTNRVCNGGTNLLEVGFQLASDDMDDDFLQLYDVCHDELAEVTRYVHHVLTPSSAQYQRSVSRPSFVTGDFYGGKDVNQKYTQVQQNITVSEILGMDASPYFDISGNVYLARGHLSAKTDFIFGAAQQATFFFVNAAPQWQTFNAGNWERVEDSVRKFVADENITVDCFTGTWGVSTLPDAEGVSQELYLDFDENNNGLIPVPKLYFRVIIDHETRKGIVLVGVNNPHIGLQEIEDDYIICPDISDQISWISWSKQDLKKGYSYACTVEDFIEIVKDLPLDDLQTNGILGISNQHR</sequence>
<dbReference type="PANTHER" id="PTHR13966">
    <property type="entry name" value="ENDONUCLEASE RELATED"/>
    <property type="match status" value="1"/>
</dbReference>
<feature type="chain" id="PRO_5027087407" evidence="7">
    <location>
        <begin position="21"/>
        <end position="1361"/>
    </location>
</feature>
<reference evidence="11" key="1">
    <citation type="submission" date="2025-08" db="UniProtKB">
        <authorList>
            <consortium name="RefSeq"/>
        </authorList>
    </citation>
    <scope>IDENTIFICATION</scope>
    <source>
        <strain evidence="11">15085-1641.00</strain>
        <tissue evidence="11">Whole body</tissue>
    </source>
</reference>
<evidence type="ECO:0000256" key="7">
    <source>
        <dbReference type="SAM" id="SignalP"/>
    </source>
</evidence>
<dbReference type="FunFam" id="3.40.570.10:FF:000007">
    <property type="entry name" value="Alkaline nuclease"/>
    <property type="match status" value="3"/>
</dbReference>
<feature type="domain" description="DNA/RNA non-specific endonuclease/pyrophosphatase/phosphodiesterase" evidence="9">
    <location>
        <begin position="159"/>
        <end position="402"/>
    </location>
</feature>
<dbReference type="Proteomes" id="UP000504633">
    <property type="component" value="Unplaced"/>
</dbReference>
<dbReference type="GeneID" id="111597291"/>
<comment type="similarity">
    <text evidence="1">Belongs to the DNA/RNA non-specific endonuclease family.</text>
</comment>
<keyword evidence="3" id="KW-0378">Hydrolase</keyword>
<feature type="domain" description="ENPP1-3/EXOG-like endonuclease/phosphodiesterase" evidence="8">
    <location>
        <begin position="1110"/>
        <end position="1312"/>
    </location>
</feature>
<dbReference type="CDD" id="cd00091">
    <property type="entry name" value="NUC"/>
    <property type="match status" value="2"/>
</dbReference>
<dbReference type="GO" id="GO:0003676">
    <property type="term" value="F:nucleic acid binding"/>
    <property type="evidence" value="ECO:0007669"/>
    <property type="project" value="InterPro"/>
</dbReference>
<feature type="active site" description="Proton acceptor" evidence="4">
    <location>
        <position position="245"/>
    </location>
</feature>
<organism evidence="10 11">
    <name type="scientific">Drosophila hydei</name>
    <name type="common">Fruit fly</name>
    <dbReference type="NCBI Taxonomy" id="7224"/>
    <lineage>
        <taxon>Eukaryota</taxon>
        <taxon>Metazoa</taxon>
        <taxon>Ecdysozoa</taxon>
        <taxon>Arthropoda</taxon>
        <taxon>Hexapoda</taxon>
        <taxon>Insecta</taxon>
        <taxon>Pterygota</taxon>
        <taxon>Neoptera</taxon>
        <taxon>Endopterygota</taxon>
        <taxon>Diptera</taxon>
        <taxon>Brachycera</taxon>
        <taxon>Muscomorpha</taxon>
        <taxon>Ephydroidea</taxon>
        <taxon>Drosophilidae</taxon>
        <taxon>Drosophila</taxon>
    </lineage>
</organism>
<evidence type="ECO:0000313" key="10">
    <source>
        <dbReference type="Proteomes" id="UP000504633"/>
    </source>
</evidence>
<dbReference type="PANTHER" id="PTHR13966:SF19">
    <property type="entry name" value="NUCLEASE EXOG, MITOCHONDRIAL"/>
    <property type="match status" value="1"/>
</dbReference>
<dbReference type="RefSeq" id="XP_023167674.2">
    <property type="nucleotide sequence ID" value="XM_023311906.2"/>
</dbReference>
<dbReference type="GO" id="GO:0005634">
    <property type="term" value="C:nucleus"/>
    <property type="evidence" value="ECO:0007669"/>
    <property type="project" value="TreeGrafter"/>
</dbReference>
<evidence type="ECO:0000256" key="1">
    <source>
        <dbReference type="ARBA" id="ARBA00010052"/>
    </source>
</evidence>
<feature type="binding site" evidence="5">
    <location>
        <position position="275"/>
    </location>
    <ligand>
        <name>Mg(2+)</name>
        <dbReference type="ChEBI" id="CHEBI:18420"/>
        <note>catalytic</note>
    </ligand>
</feature>
<dbReference type="GO" id="GO:0005743">
    <property type="term" value="C:mitochondrial inner membrane"/>
    <property type="evidence" value="ECO:0007669"/>
    <property type="project" value="TreeGrafter"/>
</dbReference>
<keyword evidence="10" id="KW-1185">Reference proteome</keyword>
<name>A0A6J1LUV6_DROHY</name>
<dbReference type="SMART" id="SM00477">
    <property type="entry name" value="NUC"/>
    <property type="match status" value="1"/>
</dbReference>
<dbReference type="InterPro" id="IPR044929">
    <property type="entry name" value="DNA/RNA_non-sp_Endonuclease_sf"/>
</dbReference>
<dbReference type="InterPro" id="IPR020821">
    <property type="entry name" value="ENPP1-3/EXOG-like_nuc-like"/>
</dbReference>
<gene>
    <name evidence="11" type="primary">LOC111597291</name>
</gene>
<evidence type="ECO:0000256" key="3">
    <source>
        <dbReference type="ARBA" id="ARBA00022759"/>
    </source>
</evidence>
<feature type="region of interest" description="Disordered" evidence="6">
    <location>
        <begin position="417"/>
        <end position="583"/>
    </location>
</feature>
<keyword evidence="5" id="KW-0479">Metal-binding</keyword>
<keyword evidence="7" id="KW-0732">Signal</keyword>
<keyword evidence="3" id="KW-0255">Endonuclease</keyword>
<evidence type="ECO:0000313" key="11">
    <source>
        <dbReference type="RefSeq" id="XP_023167674.2"/>
    </source>
</evidence>
<dbReference type="OMA" id="THFYVNA"/>
<dbReference type="InterPro" id="IPR001604">
    <property type="entry name" value="Endo_G_ENPP1-like_dom"/>
</dbReference>
<evidence type="ECO:0000256" key="4">
    <source>
        <dbReference type="PIRSR" id="PIRSR640255-1"/>
    </source>
</evidence>
<dbReference type="OrthoDB" id="5960141at2759"/>
<dbReference type="SMART" id="SM00892">
    <property type="entry name" value="Endonuclease_NS"/>
    <property type="match status" value="3"/>
</dbReference>
<dbReference type="GO" id="GO:0000014">
    <property type="term" value="F:single-stranded DNA endodeoxyribonuclease activity"/>
    <property type="evidence" value="ECO:0007669"/>
    <property type="project" value="TreeGrafter"/>
</dbReference>
<protein>
    <submittedName>
        <fullName evidence="11">Uncharacterized protein LOC111597291</fullName>
    </submittedName>
</protein>
<accession>A0A6J1LUV6</accession>
<dbReference type="GO" id="GO:0004521">
    <property type="term" value="F:RNA endonuclease activity"/>
    <property type="evidence" value="ECO:0007669"/>
    <property type="project" value="TreeGrafter"/>
</dbReference>
<proteinExistence type="inferred from homology"/>
<dbReference type="InterPro" id="IPR044925">
    <property type="entry name" value="His-Me_finger_sf"/>
</dbReference>
<evidence type="ECO:0000256" key="5">
    <source>
        <dbReference type="PIRSR" id="PIRSR640255-2"/>
    </source>
</evidence>
<evidence type="ECO:0000259" key="9">
    <source>
        <dbReference type="SMART" id="SM00892"/>
    </source>
</evidence>
<dbReference type="GO" id="GO:0006309">
    <property type="term" value="P:apoptotic DNA fragmentation"/>
    <property type="evidence" value="ECO:0007669"/>
    <property type="project" value="TreeGrafter"/>
</dbReference>
<feature type="signal peptide" evidence="7">
    <location>
        <begin position="1"/>
        <end position="20"/>
    </location>
</feature>
<dbReference type="KEGG" id="dhe:111597291"/>
<dbReference type="GO" id="GO:0046872">
    <property type="term" value="F:metal ion binding"/>
    <property type="evidence" value="ECO:0007669"/>
    <property type="project" value="UniProtKB-KW"/>
</dbReference>
<evidence type="ECO:0000259" key="8">
    <source>
        <dbReference type="SMART" id="SM00477"/>
    </source>
</evidence>
<dbReference type="SUPFAM" id="SSF54060">
    <property type="entry name" value="His-Me finger endonucleases"/>
    <property type="match status" value="3"/>
</dbReference>
<dbReference type="Gene3D" id="3.40.570.10">
    <property type="entry name" value="Extracellular Endonuclease, subunit A"/>
    <property type="match status" value="3"/>
</dbReference>